<evidence type="ECO:0000313" key="2">
    <source>
        <dbReference type="Proteomes" id="UP000571701"/>
    </source>
</evidence>
<gene>
    <name evidence="1" type="ORF">H2O73_11420</name>
</gene>
<name>A0A7W2FRK6_9VIBR</name>
<keyword evidence="2" id="KW-1185">Reference proteome</keyword>
<comment type="caution">
    <text evidence="1">The sequence shown here is derived from an EMBL/GenBank/DDBJ whole genome shotgun (WGS) entry which is preliminary data.</text>
</comment>
<accession>A0A7W2FRK6</accession>
<dbReference type="Proteomes" id="UP000571701">
    <property type="component" value="Unassembled WGS sequence"/>
</dbReference>
<proteinExistence type="predicted"/>
<reference evidence="1 2" key="1">
    <citation type="submission" date="2020-07" db="EMBL/GenBank/DDBJ databases">
        <title>Vibrio marinisediminis sp. nov., isolated from marine sediment.</title>
        <authorList>
            <person name="Ji X."/>
        </authorList>
    </citation>
    <scope>NUCLEOTIDE SEQUENCE [LARGE SCALE GENOMIC DNA]</scope>
    <source>
        <strain evidence="1 2">404</strain>
    </source>
</reference>
<dbReference type="RefSeq" id="WP_182108977.1">
    <property type="nucleotide sequence ID" value="NZ_JACFYF010000006.1"/>
</dbReference>
<dbReference type="AlphaFoldDB" id="A0A7W2FRK6"/>
<protein>
    <submittedName>
        <fullName evidence="1">Uncharacterized protein</fullName>
    </submittedName>
</protein>
<sequence length="402" mass="44650">MIKTFELDGSIKNALHKYITLHLKDINPYTCELHYAQALSQFMFSALISADDREGVALSKLIRKVQNSTVPSIPTVHIKNIAGEPPGTLMAPREIRGFDYSTNCYDRMKICFFTEWISWALALLFRHTNIIHPSEHGGKNRFHMVSPICDQGSRTLSASTGGGEFLQHSDATVYTAIKTTRELEQYLKRLGTSSSISARVLGLSEKDFRAQVLCGKYSRVDATMLTGIVNKNTKTLITSPEILQKYLIEQGFGQSEFKKLSEMPVAHIAGPADGEISGFVGNIVPPLLLSDQGEILGTCINLASHRMVYVGNNEEDKALFAEFCEHAIACPSLEVVVEASDILLFPNLASKDQRNVTHGREKIANDSYNVEVDGVVLRRSLCRQYLVHCNALDIEEQNYGTC</sequence>
<evidence type="ECO:0000313" key="1">
    <source>
        <dbReference type="EMBL" id="MBA5762958.1"/>
    </source>
</evidence>
<organism evidence="1 2">
    <name type="scientific">Vibrio marinisediminis</name>
    <dbReference type="NCBI Taxonomy" id="2758441"/>
    <lineage>
        <taxon>Bacteria</taxon>
        <taxon>Pseudomonadati</taxon>
        <taxon>Pseudomonadota</taxon>
        <taxon>Gammaproteobacteria</taxon>
        <taxon>Vibrionales</taxon>
        <taxon>Vibrionaceae</taxon>
        <taxon>Vibrio</taxon>
    </lineage>
</organism>
<dbReference type="EMBL" id="JACFYF010000006">
    <property type="protein sequence ID" value="MBA5762958.1"/>
    <property type="molecule type" value="Genomic_DNA"/>
</dbReference>